<dbReference type="InterPro" id="IPR012334">
    <property type="entry name" value="Pectin_lyas_fold"/>
</dbReference>
<dbReference type="GeneID" id="115726763"/>
<evidence type="ECO:0000256" key="10">
    <source>
        <dbReference type="SAM" id="SignalP"/>
    </source>
</evidence>
<dbReference type="SUPFAM" id="SSF51126">
    <property type="entry name" value="Pectin lyase-like"/>
    <property type="match status" value="1"/>
</dbReference>
<keyword evidence="3" id="KW-0134">Cell wall</keyword>
<evidence type="ECO:0000256" key="1">
    <source>
        <dbReference type="ARBA" id="ARBA00004191"/>
    </source>
</evidence>
<gene>
    <name evidence="12" type="primary">LOC115726763</name>
</gene>
<comment type="similarity">
    <text evidence="2 9">Belongs to the glycosyl hydrolase 28 family.</text>
</comment>
<keyword evidence="5 9" id="KW-0378">Hydrolase</keyword>
<feature type="active site" evidence="8">
    <location>
        <position position="239"/>
    </location>
</feature>
<evidence type="ECO:0000256" key="2">
    <source>
        <dbReference type="ARBA" id="ARBA00008834"/>
    </source>
</evidence>
<sequence>MAIRSYVGALLLLLSFSSTINAEVFHIGNYGAKGDGTSDISRALLSAWKDACASNTSAKVLIPGGTFALSEVVLEGPCKAPMEFQLQGTLRAPADPSRFKTDGWVVFQHIDGLIVSGGGTFDGQGKIAWEQNNCNGDTNCRTLPFNLRLNFVDNALIHDVTTLDSKQFHVNVLGCKNVTFRHFTVTAPGDSLNTDGIHIGRSAGISIIDSNIKTGDDCVSVGDGSQQIFVTGVNCGPGHGISVGSLGKWKNEEPVVGVFVKNCTITGATNGVRIKTWPASPAGVASDMHFEDIQMNDVANPVLIDQGYCPWNQCQAQVPSLVKISKVSFKRIKGTSASQVAVKIACSKLVPCDNVEITDIDLAYHGPEGPAVSECLNVRPLISGRQYPPACAKVVS</sequence>
<keyword evidence="4" id="KW-0964">Secreted</keyword>
<comment type="subcellular location">
    <subcellularLocation>
        <location evidence="1">Secreted</location>
        <location evidence="1">Cell wall</location>
    </subcellularLocation>
</comment>
<dbReference type="Pfam" id="PF00295">
    <property type="entry name" value="Glyco_hydro_28"/>
    <property type="match status" value="1"/>
</dbReference>
<keyword evidence="11" id="KW-1185">Reference proteome</keyword>
<evidence type="ECO:0000256" key="3">
    <source>
        <dbReference type="ARBA" id="ARBA00022512"/>
    </source>
</evidence>
<dbReference type="KEGG" id="rarg:115726763"/>
<dbReference type="AlphaFoldDB" id="A0A8B8MRM2"/>
<evidence type="ECO:0000256" key="9">
    <source>
        <dbReference type="RuleBase" id="RU361169"/>
    </source>
</evidence>
<dbReference type="InterPro" id="IPR006626">
    <property type="entry name" value="PbH1"/>
</dbReference>
<dbReference type="GO" id="GO:0005975">
    <property type="term" value="P:carbohydrate metabolic process"/>
    <property type="evidence" value="ECO:0007669"/>
    <property type="project" value="InterPro"/>
</dbReference>
<evidence type="ECO:0000256" key="6">
    <source>
        <dbReference type="ARBA" id="ARBA00023295"/>
    </source>
</evidence>
<dbReference type="InterPro" id="IPR000743">
    <property type="entry name" value="Glyco_hydro_28"/>
</dbReference>
<dbReference type="GO" id="GO:0071555">
    <property type="term" value="P:cell wall organization"/>
    <property type="evidence" value="ECO:0007669"/>
    <property type="project" value="UniProtKB-KW"/>
</dbReference>
<proteinExistence type="inferred from homology"/>
<feature type="signal peptide" evidence="10">
    <location>
        <begin position="1"/>
        <end position="22"/>
    </location>
</feature>
<dbReference type="GO" id="GO:0004650">
    <property type="term" value="F:polygalacturonase activity"/>
    <property type="evidence" value="ECO:0007669"/>
    <property type="project" value="InterPro"/>
</dbReference>
<name>A0A8B8MRM2_9MYRT</name>
<dbReference type="SMART" id="SM00710">
    <property type="entry name" value="PbH1"/>
    <property type="match status" value="3"/>
</dbReference>
<dbReference type="PANTHER" id="PTHR31375">
    <property type="match status" value="1"/>
</dbReference>
<dbReference type="RefSeq" id="XP_030512657.2">
    <property type="nucleotide sequence ID" value="XM_030656797.2"/>
</dbReference>
<feature type="chain" id="PRO_5046489968" evidence="10">
    <location>
        <begin position="23"/>
        <end position="396"/>
    </location>
</feature>
<evidence type="ECO:0000313" key="12">
    <source>
        <dbReference type="RefSeq" id="XP_030512657.2"/>
    </source>
</evidence>
<dbReference type="PROSITE" id="PS00502">
    <property type="entry name" value="POLYGALACTURONASE"/>
    <property type="match status" value="1"/>
</dbReference>
<keyword evidence="10" id="KW-0732">Signal</keyword>
<keyword evidence="7" id="KW-0961">Cell wall biogenesis/degradation</keyword>
<evidence type="ECO:0000256" key="7">
    <source>
        <dbReference type="ARBA" id="ARBA00023316"/>
    </source>
</evidence>
<reference evidence="12" key="1">
    <citation type="submission" date="2025-08" db="UniProtKB">
        <authorList>
            <consortium name="RefSeq"/>
        </authorList>
    </citation>
    <scope>IDENTIFICATION</scope>
    <source>
        <tissue evidence="12">Leaf</tissue>
    </source>
</reference>
<accession>A0A8B8MRM2</accession>
<evidence type="ECO:0000256" key="5">
    <source>
        <dbReference type="ARBA" id="ARBA00022801"/>
    </source>
</evidence>
<dbReference type="Proteomes" id="UP000827889">
    <property type="component" value="Chromosome 7"/>
</dbReference>
<evidence type="ECO:0000256" key="8">
    <source>
        <dbReference type="PROSITE-ProRule" id="PRU10052"/>
    </source>
</evidence>
<organism evidence="11 12">
    <name type="scientific">Rhodamnia argentea</name>
    <dbReference type="NCBI Taxonomy" id="178133"/>
    <lineage>
        <taxon>Eukaryota</taxon>
        <taxon>Viridiplantae</taxon>
        <taxon>Streptophyta</taxon>
        <taxon>Embryophyta</taxon>
        <taxon>Tracheophyta</taxon>
        <taxon>Spermatophyta</taxon>
        <taxon>Magnoliopsida</taxon>
        <taxon>eudicotyledons</taxon>
        <taxon>Gunneridae</taxon>
        <taxon>Pentapetalae</taxon>
        <taxon>rosids</taxon>
        <taxon>malvids</taxon>
        <taxon>Myrtales</taxon>
        <taxon>Myrtaceae</taxon>
        <taxon>Myrtoideae</taxon>
        <taxon>Myrteae</taxon>
        <taxon>Australasian group</taxon>
        <taxon>Rhodamnia</taxon>
    </lineage>
</organism>
<dbReference type="InterPro" id="IPR011050">
    <property type="entry name" value="Pectin_lyase_fold/virulence"/>
</dbReference>
<evidence type="ECO:0000313" key="11">
    <source>
        <dbReference type="Proteomes" id="UP000827889"/>
    </source>
</evidence>
<protein>
    <submittedName>
        <fullName evidence="12">Exopolygalacturonase-like</fullName>
    </submittedName>
</protein>
<dbReference type="Gene3D" id="2.160.20.10">
    <property type="entry name" value="Single-stranded right-handed beta-helix, Pectin lyase-like"/>
    <property type="match status" value="1"/>
</dbReference>
<evidence type="ECO:0000256" key="4">
    <source>
        <dbReference type="ARBA" id="ARBA00022525"/>
    </source>
</evidence>
<keyword evidence="6 9" id="KW-0326">Glycosidase</keyword>